<gene>
    <name evidence="1" type="ORF">ACFQJ4_13855</name>
</gene>
<evidence type="ECO:0000313" key="1">
    <source>
        <dbReference type="EMBL" id="MFC7236398.1"/>
    </source>
</evidence>
<dbReference type="SUPFAM" id="SSF46785">
    <property type="entry name" value="Winged helix' DNA-binding domain"/>
    <property type="match status" value="1"/>
</dbReference>
<evidence type="ECO:0008006" key="3">
    <source>
        <dbReference type="Google" id="ProtNLM"/>
    </source>
</evidence>
<dbReference type="AlphaFoldDB" id="A0ABD5ZT49"/>
<sequence>MEGEAAPELDAVERAVLWTLANNPVGLSVHSLAAATPTDGPVAPTVRALAESGLLRCVDAGHRRYRVTPAGYERVAPAE</sequence>
<protein>
    <recommendedName>
        <fullName evidence="3">MarR family transcriptional regulator</fullName>
    </recommendedName>
</protein>
<dbReference type="GeneID" id="79268116"/>
<dbReference type="RefSeq" id="WP_276234555.1">
    <property type="nucleotide sequence ID" value="NZ_CP119802.1"/>
</dbReference>
<dbReference type="InterPro" id="IPR036390">
    <property type="entry name" value="WH_DNA-bd_sf"/>
</dbReference>
<reference evidence="1 2" key="1">
    <citation type="journal article" date="2019" name="Int. J. Syst. Evol. Microbiol.">
        <title>The Global Catalogue of Microorganisms (GCM) 10K type strain sequencing project: providing services to taxonomists for standard genome sequencing and annotation.</title>
        <authorList>
            <consortium name="The Broad Institute Genomics Platform"/>
            <consortium name="The Broad Institute Genome Sequencing Center for Infectious Disease"/>
            <person name="Wu L."/>
            <person name="Ma J."/>
        </authorList>
    </citation>
    <scope>NUCLEOTIDE SEQUENCE [LARGE SCALE GENOMIC DNA]</scope>
    <source>
        <strain evidence="1 2">DT85</strain>
    </source>
</reference>
<comment type="caution">
    <text evidence="1">The sequence shown here is derived from an EMBL/GenBank/DDBJ whole genome shotgun (WGS) entry which is preliminary data.</text>
</comment>
<keyword evidence="2" id="KW-1185">Reference proteome</keyword>
<evidence type="ECO:0000313" key="2">
    <source>
        <dbReference type="Proteomes" id="UP001596398"/>
    </source>
</evidence>
<accession>A0ABD5ZT49</accession>
<organism evidence="1 2">
    <name type="scientific">Halosegnis marinus</name>
    <dbReference type="NCBI Taxonomy" id="3034023"/>
    <lineage>
        <taxon>Archaea</taxon>
        <taxon>Methanobacteriati</taxon>
        <taxon>Methanobacteriota</taxon>
        <taxon>Stenosarchaea group</taxon>
        <taxon>Halobacteria</taxon>
        <taxon>Halobacteriales</taxon>
        <taxon>Natronomonadaceae</taxon>
        <taxon>Halosegnis</taxon>
    </lineage>
</organism>
<dbReference type="EMBL" id="JBHTAP010000001">
    <property type="protein sequence ID" value="MFC7236398.1"/>
    <property type="molecule type" value="Genomic_DNA"/>
</dbReference>
<proteinExistence type="predicted"/>
<name>A0ABD5ZT49_9EURY</name>
<dbReference type="Proteomes" id="UP001596398">
    <property type="component" value="Unassembled WGS sequence"/>
</dbReference>